<protein>
    <submittedName>
        <fullName evidence="3">Alpha/beta hydrolase family protein</fullName>
    </submittedName>
</protein>
<dbReference type="Proteomes" id="UP000199110">
    <property type="component" value="Unassembled WGS sequence"/>
</dbReference>
<dbReference type="SUPFAM" id="SSF53474">
    <property type="entry name" value="alpha/beta-Hydrolases"/>
    <property type="match status" value="1"/>
</dbReference>
<sequence length="329" mass="35216">MAQVIRGLLFLVIGLFVAGAALWIVGPYEPVDRTIDFDPSTVPDDVDGWLADREGRVSDLRPDAAKYIDWAGVPGTRTDIAIVYVHGFSATLWEIRPVPERVGEALGANVYFTRLTGHGRTGDAMAEATAGDWIEDLAEAVAVGRKLGNRVVIMGTSTGATLAALLAADPALADLKRDVAGMILISPNFRVANPAARLLSMPAARYWAGLVAGERRSFQPVNQRHGENWQTEYPTVALLPMQAMIDHSATLDWADADIPALFWFSPDDSVVDHSATEAVAAAWGGPVTVERIAVPEGDDPYDHVIAGDILSPNGTPAAIAAMTDWIRGL</sequence>
<evidence type="ECO:0000256" key="1">
    <source>
        <dbReference type="SAM" id="Phobius"/>
    </source>
</evidence>
<accession>A0A1I3GSS5</accession>
<organism evidence="3 4">
    <name type="scientific">Jannaschia pohangensis</name>
    <dbReference type="NCBI Taxonomy" id="390807"/>
    <lineage>
        <taxon>Bacteria</taxon>
        <taxon>Pseudomonadati</taxon>
        <taxon>Pseudomonadota</taxon>
        <taxon>Alphaproteobacteria</taxon>
        <taxon>Rhodobacterales</taxon>
        <taxon>Roseobacteraceae</taxon>
        <taxon>Jannaschia</taxon>
    </lineage>
</organism>
<proteinExistence type="predicted"/>
<dbReference type="AlphaFoldDB" id="A0A1I3GSS5"/>
<dbReference type="OrthoDB" id="5416147at2"/>
<dbReference type="InterPro" id="IPR000073">
    <property type="entry name" value="AB_hydrolase_1"/>
</dbReference>
<reference evidence="3 4" key="1">
    <citation type="submission" date="2016-10" db="EMBL/GenBank/DDBJ databases">
        <authorList>
            <person name="de Groot N.N."/>
        </authorList>
    </citation>
    <scope>NUCLEOTIDE SEQUENCE [LARGE SCALE GENOMIC DNA]</scope>
    <source>
        <strain evidence="3 4">DSM 19073</strain>
    </source>
</reference>
<keyword evidence="3" id="KW-0378">Hydrolase</keyword>
<dbReference type="GO" id="GO:0016787">
    <property type="term" value="F:hydrolase activity"/>
    <property type="evidence" value="ECO:0007669"/>
    <property type="project" value="UniProtKB-KW"/>
</dbReference>
<keyword evidence="1" id="KW-1133">Transmembrane helix</keyword>
<feature type="domain" description="AB hydrolase-1" evidence="2">
    <location>
        <begin position="82"/>
        <end position="292"/>
    </location>
</feature>
<name>A0A1I3GSS5_9RHOB</name>
<evidence type="ECO:0000313" key="4">
    <source>
        <dbReference type="Proteomes" id="UP000199110"/>
    </source>
</evidence>
<feature type="transmembrane region" description="Helical" evidence="1">
    <location>
        <begin position="7"/>
        <end position="26"/>
    </location>
</feature>
<dbReference type="PANTHER" id="PTHR42886:SF29">
    <property type="entry name" value="PUMMELIG, ISOFORM A"/>
    <property type="match status" value="1"/>
</dbReference>
<dbReference type="RefSeq" id="WP_092776418.1">
    <property type="nucleotide sequence ID" value="NZ_FORA01000001.1"/>
</dbReference>
<evidence type="ECO:0000259" key="2">
    <source>
        <dbReference type="Pfam" id="PF12697"/>
    </source>
</evidence>
<evidence type="ECO:0000313" key="3">
    <source>
        <dbReference type="EMBL" id="SFI26362.1"/>
    </source>
</evidence>
<gene>
    <name evidence="3" type="ORF">SAMN04488095_0312</name>
</gene>
<dbReference type="InterPro" id="IPR029058">
    <property type="entry name" value="AB_hydrolase_fold"/>
</dbReference>
<dbReference type="Gene3D" id="3.40.50.1820">
    <property type="entry name" value="alpha/beta hydrolase"/>
    <property type="match status" value="1"/>
</dbReference>
<dbReference type="PANTHER" id="PTHR42886">
    <property type="entry name" value="RE40534P-RELATED"/>
    <property type="match status" value="1"/>
</dbReference>
<dbReference type="Pfam" id="PF12697">
    <property type="entry name" value="Abhydrolase_6"/>
    <property type="match status" value="1"/>
</dbReference>
<dbReference type="EMBL" id="FORA01000001">
    <property type="protein sequence ID" value="SFI26362.1"/>
    <property type="molecule type" value="Genomic_DNA"/>
</dbReference>
<keyword evidence="4" id="KW-1185">Reference proteome</keyword>
<keyword evidence="1" id="KW-0812">Transmembrane</keyword>
<keyword evidence="1" id="KW-0472">Membrane</keyword>
<dbReference type="STRING" id="390807.SAMN04488095_0312"/>